<evidence type="ECO:0000313" key="2">
    <source>
        <dbReference type="EMBL" id="GAG26708.1"/>
    </source>
</evidence>
<dbReference type="Pfam" id="PF13173">
    <property type="entry name" value="AAA_14"/>
    <property type="match status" value="1"/>
</dbReference>
<feature type="domain" description="AAA" evidence="1">
    <location>
        <begin position="2"/>
        <end position="66"/>
    </location>
</feature>
<proteinExistence type="predicted"/>
<comment type="caution">
    <text evidence="2">The sequence shown here is derived from an EMBL/GenBank/DDBJ whole genome shotgun (WGS) entry which is preliminary data.</text>
</comment>
<dbReference type="InterPro" id="IPR027417">
    <property type="entry name" value="P-loop_NTPase"/>
</dbReference>
<sequence>PLIIDEAQTLPDLFPILRSLIDERRHRSGRFYLLGSVNPSLIKRISESLAGRVGMVELTPFLFTETADLKIDFPTYWLKGGYPDAIREKKITKWQRWQENFVRTFIDEYSNQ</sequence>
<gene>
    <name evidence="2" type="ORF">S01H1_51916</name>
</gene>
<protein>
    <recommendedName>
        <fullName evidence="1">AAA domain-containing protein</fullName>
    </recommendedName>
</protein>
<dbReference type="EMBL" id="BARS01033536">
    <property type="protein sequence ID" value="GAG26708.1"/>
    <property type="molecule type" value="Genomic_DNA"/>
</dbReference>
<dbReference type="PANTHER" id="PTHR43566:SF2">
    <property type="entry name" value="DUF4143 DOMAIN-CONTAINING PROTEIN"/>
    <property type="match status" value="1"/>
</dbReference>
<accession>X0WQA8</accession>
<dbReference type="SUPFAM" id="SSF52540">
    <property type="entry name" value="P-loop containing nucleoside triphosphate hydrolases"/>
    <property type="match status" value="1"/>
</dbReference>
<dbReference type="PANTHER" id="PTHR43566">
    <property type="entry name" value="CONSERVED PROTEIN"/>
    <property type="match status" value="1"/>
</dbReference>
<feature type="non-terminal residue" evidence="2">
    <location>
        <position position="1"/>
    </location>
</feature>
<reference evidence="2" key="1">
    <citation type="journal article" date="2014" name="Front. Microbiol.">
        <title>High frequency of phylogenetically diverse reductive dehalogenase-homologous genes in deep subseafloor sedimentary metagenomes.</title>
        <authorList>
            <person name="Kawai M."/>
            <person name="Futagami T."/>
            <person name="Toyoda A."/>
            <person name="Takaki Y."/>
            <person name="Nishi S."/>
            <person name="Hori S."/>
            <person name="Arai W."/>
            <person name="Tsubouchi T."/>
            <person name="Morono Y."/>
            <person name="Uchiyama I."/>
            <person name="Ito T."/>
            <person name="Fujiyama A."/>
            <person name="Inagaki F."/>
            <person name="Takami H."/>
        </authorList>
    </citation>
    <scope>NUCLEOTIDE SEQUENCE</scope>
    <source>
        <strain evidence="2">Expedition CK06-06</strain>
    </source>
</reference>
<evidence type="ECO:0000259" key="1">
    <source>
        <dbReference type="Pfam" id="PF13173"/>
    </source>
</evidence>
<dbReference type="InterPro" id="IPR041682">
    <property type="entry name" value="AAA_14"/>
</dbReference>
<name>X0WQA8_9ZZZZ</name>
<dbReference type="AlphaFoldDB" id="X0WQA8"/>
<organism evidence="2">
    <name type="scientific">marine sediment metagenome</name>
    <dbReference type="NCBI Taxonomy" id="412755"/>
    <lineage>
        <taxon>unclassified sequences</taxon>
        <taxon>metagenomes</taxon>
        <taxon>ecological metagenomes</taxon>
    </lineage>
</organism>